<dbReference type="InterPro" id="IPR012910">
    <property type="entry name" value="Plug_dom"/>
</dbReference>
<dbReference type="NCBIfam" id="TIGR04057">
    <property type="entry name" value="SusC_RagA_signa"/>
    <property type="match status" value="1"/>
</dbReference>
<evidence type="ECO:0000256" key="2">
    <source>
        <dbReference type="ARBA" id="ARBA00022448"/>
    </source>
</evidence>
<evidence type="ECO:0000256" key="3">
    <source>
        <dbReference type="ARBA" id="ARBA00022452"/>
    </source>
</evidence>
<comment type="subcellular location">
    <subcellularLocation>
        <location evidence="1 8">Cell outer membrane</location>
        <topology evidence="1 8">Multi-pass membrane protein</topology>
    </subcellularLocation>
</comment>
<keyword evidence="14" id="KW-1185">Reference proteome</keyword>
<keyword evidence="4 8" id="KW-0812">Transmembrane</keyword>
<organism evidence="13 14">
    <name type="scientific">Litoribacter ruber</name>
    <dbReference type="NCBI Taxonomy" id="702568"/>
    <lineage>
        <taxon>Bacteria</taxon>
        <taxon>Pseudomonadati</taxon>
        <taxon>Bacteroidota</taxon>
        <taxon>Cytophagia</taxon>
        <taxon>Cytophagales</taxon>
        <taxon>Cyclobacteriaceae</taxon>
        <taxon>Litoribacter</taxon>
    </lineage>
</organism>
<dbReference type="NCBIfam" id="TIGR04056">
    <property type="entry name" value="OMP_RagA_SusC"/>
    <property type="match status" value="1"/>
</dbReference>
<dbReference type="Pfam" id="PF00593">
    <property type="entry name" value="TonB_dep_Rec_b-barrel"/>
    <property type="match status" value="1"/>
</dbReference>
<comment type="caution">
    <text evidence="13">The sequence shown here is derived from an EMBL/GenBank/DDBJ whole genome shotgun (WGS) entry which is preliminary data.</text>
</comment>
<evidence type="ECO:0000256" key="7">
    <source>
        <dbReference type="ARBA" id="ARBA00023237"/>
    </source>
</evidence>
<dbReference type="InterPro" id="IPR000531">
    <property type="entry name" value="Beta-barrel_TonB"/>
</dbReference>
<evidence type="ECO:0000256" key="4">
    <source>
        <dbReference type="ARBA" id="ARBA00022692"/>
    </source>
</evidence>
<dbReference type="EMBL" id="JAHCMY010000018">
    <property type="protein sequence ID" value="MBS9525727.1"/>
    <property type="molecule type" value="Genomic_DNA"/>
</dbReference>
<evidence type="ECO:0000256" key="5">
    <source>
        <dbReference type="ARBA" id="ARBA00023077"/>
    </source>
</evidence>
<evidence type="ECO:0000256" key="9">
    <source>
        <dbReference type="RuleBase" id="RU003357"/>
    </source>
</evidence>
<dbReference type="InterPro" id="IPR039426">
    <property type="entry name" value="TonB-dep_rcpt-like"/>
</dbReference>
<comment type="similarity">
    <text evidence="8 9">Belongs to the TonB-dependent receptor family.</text>
</comment>
<evidence type="ECO:0000256" key="8">
    <source>
        <dbReference type="PROSITE-ProRule" id="PRU01360"/>
    </source>
</evidence>
<evidence type="ECO:0000259" key="12">
    <source>
        <dbReference type="Pfam" id="PF07715"/>
    </source>
</evidence>
<dbReference type="Pfam" id="PF13715">
    <property type="entry name" value="CarbopepD_reg_2"/>
    <property type="match status" value="1"/>
</dbReference>
<dbReference type="SUPFAM" id="SSF49464">
    <property type="entry name" value="Carboxypeptidase regulatory domain-like"/>
    <property type="match status" value="1"/>
</dbReference>
<feature type="region of interest" description="Disordered" evidence="10">
    <location>
        <begin position="882"/>
        <end position="901"/>
    </location>
</feature>
<dbReference type="Proteomes" id="UP001319104">
    <property type="component" value="Unassembled WGS sequence"/>
</dbReference>
<gene>
    <name evidence="13" type="ORF">KI659_17035</name>
</gene>
<proteinExistence type="inferred from homology"/>
<evidence type="ECO:0000256" key="10">
    <source>
        <dbReference type="SAM" id="MobiDB-lite"/>
    </source>
</evidence>
<feature type="domain" description="TonB-dependent receptor-like beta-barrel" evidence="11">
    <location>
        <begin position="378"/>
        <end position="821"/>
    </location>
</feature>
<dbReference type="SUPFAM" id="SSF56935">
    <property type="entry name" value="Porins"/>
    <property type="match status" value="1"/>
</dbReference>
<dbReference type="InterPro" id="IPR023997">
    <property type="entry name" value="TonB-dep_OMP_SusC/RagA_CS"/>
</dbReference>
<name>A0AAP2G2G6_9BACT</name>
<dbReference type="GO" id="GO:0009279">
    <property type="term" value="C:cell outer membrane"/>
    <property type="evidence" value="ECO:0007669"/>
    <property type="project" value="UniProtKB-SubCell"/>
</dbReference>
<dbReference type="InterPro" id="IPR008969">
    <property type="entry name" value="CarboxyPept-like_regulatory"/>
</dbReference>
<evidence type="ECO:0000313" key="13">
    <source>
        <dbReference type="EMBL" id="MBS9525727.1"/>
    </source>
</evidence>
<reference evidence="13 14" key="1">
    <citation type="submission" date="2021-05" db="EMBL/GenBank/DDBJ databases">
        <authorList>
            <person name="Zhang Z.D."/>
            <person name="Osman G."/>
        </authorList>
    </citation>
    <scope>NUCLEOTIDE SEQUENCE [LARGE SCALE GENOMIC DNA]</scope>
    <source>
        <strain evidence="13 14">KCTC 32217</strain>
    </source>
</reference>
<evidence type="ECO:0000259" key="11">
    <source>
        <dbReference type="Pfam" id="PF00593"/>
    </source>
</evidence>
<accession>A0AAP2G2G6</accession>
<dbReference type="InterPro" id="IPR036942">
    <property type="entry name" value="Beta-barrel_TonB_sf"/>
</dbReference>
<dbReference type="Gene3D" id="2.60.40.1120">
    <property type="entry name" value="Carboxypeptidase-like, regulatory domain"/>
    <property type="match status" value="1"/>
</dbReference>
<feature type="domain" description="TonB-dependent receptor plug" evidence="12">
    <location>
        <begin position="102"/>
        <end position="206"/>
    </location>
</feature>
<dbReference type="Pfam" id="PF07715">
    <property type="entry name" value="Plug"/>
    <property type="match status" value="1"/>
</dbReference>
<keyword evidence="13" id="KW-0675">Receptor</keyword>
<dbReference type="Gene3D" id="2.170.130.10">
    <property type="entry name" value="TonB-dependent receptor, plug domain"/>
    <property type="match status" value="1"/>
</dbReference>
<dbReference type="InterPro" id="IPR023996">
    <property type="entry name" value="TonB-dep_OMP_SusC/RagA"/>
</dbReference>
<dbReference type="PROSITE" id="PS52016">
    <property type="entry name" value="TONB_DEPENDENT_REC_3"/>
    <property type="match status" value="1"/>
</dbReference>
<keyword evidence="3 8" id="KW-1134">Transmembrane beta strand</keyword>
<evidence type="ECO:0000313" key="14">
    <source>
        <dbReference type="Proteomes" id="UP001319104"/>
    </source>
</evidence>
<dbReference type="AlphaFoldDB" id="A0AAP2G2G6"/>
<sequence length="1000" mass="109786">MGAAFAQSGHVVTGQVVDKSGQEPIPGVTILEKGTSNGAVTDMDGNYSINVNSENATLIFTFLQMTTMEIVVGGRTTLNVEMEENVDELDEFVVIGYQTVRKKDLTGATAVVGTENTRAVTANSIGESLQGLAPGVTVRNPGGPGQDAQVEIRGVASFINANPLYVIDGMIADANVTINPNDVESIQILKDASAAAIYGSRAANGVIIVTTKQGREGPARVSATAKFGIQQLPRGYDMMNSTQFAETQRRQFLNSGLTPPTSVTDNFDPNINTNWYDESTRLGNVQDYNVSISGGSQSSTYLISGSYFKNSGELIGNDFERAALRINSRTTKGRVTFGENIVLTNSVRNSPGMGNPFYDAYVNLPIIPVQNSRYITSSNPDGWGIGTPDAVTYANNPVALNAINSYRQEFAKIVGNAFLDVEIANWLTYRFNAGLETSFDHNQRLRRAGEWHFNQPAAPTNVIEDRSRYSSILLEHTLNFQKEIGRHNINGVVGYSEQHTNRNVLLGSRTDLQSFGGRYMETIGSATGEPFADGYIPVDFSIAGYLGRVNYTFDDKYLLTFTGRYDSDSRFGADQRSRFFPSIAAGWRISDEAFFASNFVTDLKLRGSYGELGIVTVGSWDHIGFLNMNPRAIFGPDQSPYVGATQARLANPDLGWERRISQNYGFDASFLDGRISLSAEYYNSLSQDVLVNLPVAFYLGNLGGEPAVNAASIRNRGLEIEAAYRKLGGAFNWDISANLTTINNRVEDVGNLGEGINYIQTGITRTQIGRSIGEWYVLKTDGIFQSQEEVNNHRGPDGQLIQPHARPGDVRFLDINGDGQINQEDRTFVGSPWPTLQAGSQFNASYGRFTLNLQLMGVFGYSVMNGVRREIDSYQNTNFRSDISPWTPENTNTSDPRLGISVGDPGLIDNARLESDRWLEDASYVRLRNVELGYRLAPQVSERWGIQNARVFVSGQNLLTFTRYSGPDPDVVGNGILERGFDMGNWPANKIFSVGFQCEF</sequence>
<dbReference type="InterPro" id="IPR037066">
    <property type="entry name" value="Plug_dom_sf"/>
</dbReference>
<evidence type="ECO:0000256" key="1">
    <source>
        <dbReference type="ARBA" id="ARBA00004571"/>
    </source>
</evidence>
<dbReference type="Gene3D" id="2.40.170.20">
    <property type="entry name" value="TonB-dependent receptor, beta-barrel domain"/>
    <property type="match status" value="1"/>
</dbReference>
<keyword evidence="5 9" id="KW-0798">TonB box</keyword>
<evidence type="ECO:0000256" key="6">
    <source>
        <dbReference type="ARBA" id="ARBA00023136"/>
    </source>
</evidence>
<keyword evidence="7 8" id="KW-0998">Cell outer membrane</keyword>
<keyword evidence="2 8" id="KW-0813">Transport</keyword>
<keyword evidence="6 8" id="KW-0472">Membrane</keyword>
<protein>
    <submittedName>
        <fullName evidence="13">TonB-dependent receptor</fullName>
    </submittedName>
</protein>